<dbReference type="Proteomes" id="UP000274756">
    <property type="component" value="Unassembled WGS sequence"/>
</dbReference>
<dbReference type="GO" id="GO:0005506">
    <property type="term" value="F:iron ion binding"/>
    <property type="evidence" value="ECO:0007669"/>
    <property type="project" value="InterPro"/>
</dbReference>
<sequence>MAGKTCVKSLENVKVGLGAREIENGTDLYAYLFDTHPEFRKYFKGHENFTGADVKKSDHFKKQGQTLLLACHCVASLHEDPATFKAYCREIIDRHVKANVHLDPSLWSAFWPIFVDYLARKTSIDENAKKAWLDVGKAFAEECLSHLKTLGLPH</sequence>
<accession>A0A0N4ULN2</accession>
<dbReference type="Proteomes" id="UP000038040">
    <property type="component" value="Unplaced"/>
</dbReference>
<feature type="binding site" description="proximal binding residue" evidence="6">
    <location>
        <position position="95"/>
    </location>
    <ligand>
        <name>heme</name>
        <dbReference type="ChEBI" id="CHEBI:30413"/>
    </ligand>
    <ligandPart>
        <name>Fe</name>
        <dbReference type="ChEBI" id="CHEBI:18248"/>
    </ligandPart>
</feature>
<evidence type="ECO:0000313" key="10">
    <source>
        <dbReference type="Proteomes" id="UP000038040"/>
    </source>
</evidence>
<evidence type="ECO:0000259" key="8">
    <source>
        <dbReference type="PROSITE" id="PS01033"/>
    </source>
</evidence>
<evidence type="ECO:0000256" key="2">
    <source>
        <dbReference type="ARBA" id="ARBA00022617"/>
    </source>
</evidence>
<keyword evidence="2 7" id="KW-0349">Heme</keyword>
<evidence type="ECO:0000256" key="3">
    <source>
        <dbReference type="ARBA" id="ARBA00022621"/>
    </source>
</evidence>
<dbReference type="InterPro" id="IPR044399">
    <property type="entry name" value="Mb-like_M"/>
</dbReference>
<dbReference type="EMBL" id="UYYG01001218">
    <property type="protein sequence ID" value="VDN60473.1"/>
    <property type="molecule type" value="Genomic_DNA"/>
</dbReference>
<evidence type="ECO:0000256" key="7">
    <source>
        <dbReference type="RuleBase" id="RU000356"/>
    </source>
</evidence>
<gene>
    <name evidence="9" type="ORF">DME_LOCUS10446</name>
</gene>
<dbReference type="PIRSF" id="PIRSF002026">
    <property type="entry name" value="Nematode_globin"/>
    <property type="match status" value="1"/>
</dbReference>
<dbReference type="InterPro" id="IPR000971">
    <property type="entry name" value="Globin"/>
</dbReference>
<organism evidence="10 12">
    <name type="scientific">Dracunculus medinensis</name>
    <name type="common">Guinea worm</name>
    <dbReference type="NCBI Taxonomy" id="318479"/>
    <lineage>
        <taxon>Eukaryota</taxon>
        <taxon>Metazoa</taxon>
        <taxon>Ecdysozoa</taxon>
        <taxon>Nematoda</taxon>
        <taxon>Chromadorea</taxon>
        <taxon>Rhabditida</taxon>
        <taxon>Spirurina</taxon>
        <taxon>Dracunculoidea</taxon>
        <taxon>Dracunculidae</taxon>
        <taxon>Dracunculus</taxon>
    </lineage>
</organism>
<keyword evidence="3 7" id="KW-0561">Oxygen transport</keyword>
<reference evidence="12" key="1">
    <citation type="submission" date="2017-02" db="UniProtKB">
        <authorList>
            <consortium name="WormBaseParasite"/>
        </authorList>
    </citation>
    <scope>IDENTIFICATION</scope>
</reference>
<dbReference type="PROSITE" id="PS01033">
    <property type="entry name" value="GLOBIN"/>
    <property type="match status" value="1"/>
</dbReference>
<dbReference type="Pfam" id="PF00042">
    <property type="entry name" value="Globin"/>
    <property type="match status" value="1"/>
</dbReference>
<dbReference type="GO" id="GO:0005344">
    <property type="term" value="F:oxygen carrier activity"/>
    <property type="evidence" value="ECO:0007669"/>
    <property type="project" value="UniProtKB-KW"/>
</dbReference>
<dbReference type="InterPro" id="IPR009050">
    <property type="entry name" value="Globin-like_sf"/>
</dbReference>
<dbReference type="WBParaSite" id="DME_0000871301-mRNA-1">
    <property type="protein sequence ID" value="DME_0000871301-mRNA-1"/>
    <property type="gene ID" value="DME_0000871301"/>
</dbReference>
<reference evidence="9 11" key="2">
    <citation type="submission" date="2018-11" db="EMBL/GenBank/DDBJ databases">
        <authorList>
            <consortium name="Pathogen Informatics"/>
        </authorList>
    </citation>
    <scope>NUCLEOTIDE SEQUENCE [LARGE SCALE GENOMIC DNA]</scope>
</reference>
<evidence type="ECO:0000313" key="12">
    <source>
        <dbReference type="WBParaSite" id="DME_0000871301-mRNA-1"/>
    </source>
</evidence>
<keyword evidence="5 6" id="KW-0408">Iron</keyword>
<protein>
    <submittedName>
        <fullName evidence="12">GLOBIN domain-containing protein</fullName>
    </submittedName>
</protein>
<evidence type="ECO:0000256" key="6">
    <source>
        <dbReference type="PIRSR" id="PIRSR002026-1"/>
    </source>
</evidence>
<dbReference type="SUPFAM" id="SSF46458">
    <property type="entry name" value="Globin-like"/>
    <property type="match status" value="1"/>
</dbReference>
<evidence type="ECO:0000313" key="11">
    <source>
        <dbReference type="Proteomes" id="UP000274756"/>
    </source>
</evidence>
<dbReference type="InterPro" id="IPR012292">
    <property type="entry name" value="Globin/Proto"/>
</dbReference>
<keyword evidence="1 7" id="KW-0813">Transport</keyword>
<dbReference type="CDD" id="cd01040">
    <property type="entry name" value="Mb-like"/>
    <property type="match status" value="1"/>
</dbReference>
<keyword evidence="4 6" id="KW-0479">Metal-binding</keyword>
<comment type="similarity">
    <text evidence="7">Belongs to the globin family.</text>
</comment>
<proteinExistence type="inferred from homology"/>
<dbReference type="AlphaFoldDB" id="A0A0N4ULN2"/>
<name>A0A0N4ULN2_DRAME</name>
<dbReference type="GO" id="GO:0019825">
    <property type="term" value="F:oxygen binding"/>
    <property type="evidence" value="ECO:0007669"/>
    <property type="project" value="InterPro"/>
</dbReference>
<dbReference type="InterPro" id="IPR012085">
    <property type="entry name" value="Globin_nematode"/>
</dbReference>
<evidence type="ECO:0000256" key="4">
    <source>
        <dbReference type="ARBA" id="ARBA00022723"/>
    </source>
</evidence>
<evidence type="ECO:0000256" key="1">
    <source>
        <dbReference type="ARBA" id="ARBA00022448"/>
    </source>
</evidence>
<keyword evidence="11" id="KW-1185">Reference proteome</keyword>
<dbReference type="OrthoDB" id="5820458at2759"/>
<evidence type="ECO:0000313" key="9">
    <source>
        <dbReference type="EMBL" id="VDN60473.1"/>
    </source>
</evidence>
<evidence type="ECO:0000256" key="5">
    <source>
        <dbReference type="ARBA" id="ARBA00023004"/>
    </source>
</evidence>
<feature type="domain" description="Globin" evidence="8">
    <location>
        <begin position="1"/>
        <end position="148"/>
    </location>
</feature>
<dbReference type="Gene3D" id="1.10.490.10">
    <property type="entry name" value="Globins"/>
    <property type="match status" value="1"/>
</dbReference>
<dbReference type="GO" id="GO:0020037">
    <property type="term" value="F:heme binding"/>
    <property type="evidence" value="ECO:0007669"/>
    <property type="project" value="InterPro"/>
</dbReference>